<dbReference type="EMBL" id="BSXT01000804">
    <property type="protein sequence ID" value="GMF34362.1"/>
    <property type="molecule type" value="Genomic_DNA"/>
</dbReference>
<accession>A0A9W6XA05</accession>
<proteinExistence type="predicted"/>
<sequence length="157" mass="17285">MDKAGCPQKLVDDAFIRSVIRYKAMDRATLLKRMTSLVGVVDGKICVELAGEKFVLVFDGFTDSAEHTIAIFAATKKGVRFLTFSPFHNEASMTAAEHIDFLDLMLAQYGLHIVNMLAIVADNMPTNKTIARRVDVPLVDAQLIASTSPFVSVWHLA</sequence>
<protein>
    <submittedName>
        <fullName evidence="1">Unnamed protein product</fullName>
    </submittedName>
</protein>
<comment type="caution">
    <text evidence="1">The sequence shown here is derived from an EMBL/GenBank/DDBJ whole genome shotgun (WGS) entry which is preliminary data.</text>
</comment>
<dbReference type="OrthoDB" id="91394at2759"/>
<keyword evidence="2" id="KW-1185">Reference proteome</keyword>
<evidence type="ECO:0000313" key="1">
    <source>
        <dbReference type="EMBL" id="GMF34362.1"/>
    </source>
</evidence>
<name>A0A9W6XA05_9STRA</name>
<dbReference type="Proteomes" id="UP001165121">
    <property type="component" value="Unassembled WGS sequence"/>
</dbReference>
<dbReference type="PANTHER" id="PTHR40866:SF1">
    <property type="entry name" value="BED-TYPE DOMAIN-CONTAINING PROTEIN"/>
    <property type="match status" value="1"/>
</dbReference>
<gene>
    <name evidence="1" type="ORF">Pfra01_000881100</name>
</gene>
<organism evidence="1 2">
    <name type="scientific">Phytophthora fragariaefolia</name>
    <dbReference type="NCBI Taxonomy" id="1490495"/>
    <lineage>
        <taxon>Eukaryota</taxon>
        <taxon>Sar</taxon>
        <taxon>Stramenopiles</taxon>
        <taxon>Oomycota</taxon>
        <taxon>Peronosporomycetes</taxon>
        <taxon>Peronosporales</taxon>
        <taxon>Peronosporaceae</taxon>
        <taxon>Phytophthora</taxon>
    </lineage>
</organism>
<dbReference type="AlphaFoldDB" id="A0A9W6XA05"/>
<reference evidence="1" key="1">
    <citation type="submission" date="2023-04" db="EMBL/GenBank/DDBJ databases">
        <title>Phytophthora fragariaefolia NBRC 109709.</title>
        <authorList>
            <person name="Ichikawa N."/>
            <person name="Sato H."/>
            <person name="Tonouchi N."/>
        </authorList>
    </citation>
    <scope>NUCLEOTIDE SEQUENCE</scope>
    <source>
        <strain evidence="1">NBRC 109709</strain>
    </source>
</reference>
<evidence type="ECO:0000313" key="2">
    <source>
        <dbReference type="Proteomes" id="UP001165121"/>
    </source>
</evidence>
<dbReference type="PANTHER" id="PTHR40866">
    <property type="entry name" value="BED-TYPE DOMAIN-CONTAINING PROTEIN"/>
    <property type="match status" value="1"/>
</dbReference>